<dbReference type="AlphaFoldDB" id="A0A634B248"/>
<gene>
    <name evidence="1" type="ORF">CBH38_06625</name>
</gene>
<proteinExistence type="predicted"/>
<dbReference type="Gene3D" id="1.10.132.80">
    <property type="match status" value="1"/>
</dbReference>
<dbReference type="EMBL" id="AAMHPK010000003">
    <property type="protein sequence ID" value="EDH4272867.1"/>
    <property type="molecule type" value="Genomic_DNA"/>
</dbReference>
<comment type="caution">
    <text evidence="1">The sequence shown here is derived from an EMBL/GenBank/DDBJ whole genome shotgun (WGS) entry which is preliminary data.</text>
</comment>
<protein>
    <submittedName>
        <fullName evidence="1">DNA-packaging protein</fullName>
    </submittedName>
</protein>
<sequence>MDECFCGVTTRAEDIIYDQKFSGAAADLLNANIIARDFWYG</sequence>
<evidence type="ECO:0000313" key="1">
    <source>
        <dbReference type="EMBL" id="EDH4272867.1"/>
    </source>
</evidence>
<name>A0A634B248_SALET</name>
<accession>A0A634B248</accession>
<reference evidence="1" key="1">
    <citation type="submission" date="2018-07" db="EMBL/GenBank/DDBJ databases">
        <authorList>
            <consortium name="PulseNet: The National Subtyping Network for Foodborne Disease Surveillance"/>
            <person name="Tarr C.L."/>
            <person name="Trees E."/>
            <person name="Katz L.S."/>
            <person name="Carleton-Romer H.A."/>
            <person name="Stroika S."/>
            <person name="Kucerova Z."/>
            <person name="Roache K.F."/>
            <person name="Sabol A.L."/>
            <person name="Besser J."/>
            <person name="Gerner-Smidt P."/>
        </authorList>
    </citation>
    <scope>NUCLEOTIDE SEQUENCE</scope>
    <source>
        <strain evidence="1">PNUSAS013202</strain>
    </source>
</reference>
<organism evidence="1">
    <name type="scientific">Salmonella enterica subsp. enterica serovar Heidelberg</name>
    <dbReference type="NCBI Taxonomy" id="611"/>
    <lineage>
        <taxon>Bacteria</taxon>
        <taxon>Pseudomonadati</taxon>
        <taxon>Pseudomonadota</taxon>
        <taxon>Gammaproteobacteria</taxon>
        <taxon>Enterobacterales</taxon>
        <taxon>Enterobacteriaceae</taxon>
        <taxon>Salmonella</taxon>
    </lineage>
</organism>